<name>A0ABD6EYT6_9BILA</name>
<protein>
    <submittedName>
        <fullName evidence="1">Uncharacterized protein</fullName>
    </submittedName>
</protein>
<dbReference type="AlphaFoldDB" id="A0ABD6EYT6"/>
<dbReference type="Proteomes" id="UP001608902">
    <property type="component" value="Unassembled WGS sequence"/>
</dbReference>
<dbReference type="EMBL" id="JBGFUD010041414">
    <property type="protein sequence ID" value="MFH4985115.1"/>
    <property type="molecule type" value="Genomic_DNA"/>
</dbReference>
<proteinExistence type="predicted"/>
<evidence type="ECO:0000313" key="2">
    <source>
        <dbReference type="Proteomes" id="UP001608902"/>
    </source>
</evidence>
<organism evidence="1 2">
    <name type="scientific">Gnathostoma spinigerum</name>
    <dbReference type="NCBI Taxonomy" id="75299"/>
    <lineage>
        <taxon>Eukaryota</taxon>
        <taxon>Metazoa</taxon>
        <taxon>Ecdysozoa</taxon>
        <taxon>Nematoda</taxon>
        <taxon>Chromadorea</taxon>
        <taxon>Rhabditida</taxon>
        <taxon>Spirurina</taxon>
        <taxon>Gnathostomatomorpha</taxon>
        <taxon>Gnathostomatoidea</taxon>
        <taxon>Gnathostomatidae</taxon>
        <taxon>Gnathostoma</taxon>
    </lineage>
</organism>
<gene>
    <name evidence="1" type="ORF">AB6A40_011824</name>
</gene>
<evidence type="ECO:0000313" key="1">
    <source>
        <dbReference type="EMBL" id="MFH4985115.1"/>
    </source>
</evidence>
<reference evidence="1 2" key="1">
    <citation type="submission" date="2024-08" db="EMBL/GenBank/DDBJ databases">
        <title>Gnathostoma spinigerum genome.</title>
        <authorList>
            <person name="Gonzalez-Bertolin B."/>
            <person name="Monzon S."/>
            <person name="Zaballos A."/>
            <person name="Jimenez P."/>
            <person name="Dekumyoy P."/>
            <person name="Varona S."/>
            <person name="Cuesta I."/>
            <person name="Sumanam S."/>
            <person name="Adisakwattana P."/>
            <person name="Gasser R.B."/>
            <person name="Hernandez-Gonzalez A."/>
            <person name="Young N.D."/>
            <person name="Perteguer M.J."/>
        </authorList>
    </citation>
    <scope>NUCLEOTIDE SEQUENCE [LARGE SCALE GENOMIC DNA]</scope>
    <source>
        <strain evidence="1">AL3</strain>
        <tissue evidence="1">Liver</tissue>
    </source>
</reference>
<accession>A0ABD6EYT6</accession>
<comment type="caution">
    <text evidence="1">The sequence shown here is derived from an EMBL/GenBank/DDBJ whole genome shotgun (WGS) entry which is preliminary data.</text>
</comment>
<sequence length="71" mass="7815">MQTSCKTLTGFDDPPFLLLSISTECVLRPPNIDRFEFGLPSEVGLSIESNAFAMRRTDGSPPLANSSRRIL</sequence>
<keyword evidence="2" id="KW-1185">Reference proteome</keyword>